<reference evidence="7" key="1">
    <citation type="submission" date="2023-03" db="EMBL/GenBank/DDBJ databases">
        <authorList>
            <person name="Steffen K."/>
            <person name="Cardenas P."/>
        </authorList>
    </citation>
    <scope>NUCLEOTIDE SEQUENCE</scope>
</reference>
<dbReference type="SUPFAM" id="SSF56112">
    <property type="entry name" value="Protein kinase-like (PK-like)"/>
    <property type="match status" value="1"/>
</dbReference>
<evidence type="ECO:0000256" key="2">
    <source>
        <dbReference type="ARBA" id="ARBA00022679"/>
    </source>
</evidence>
<keyword evidence="8" id="KW-1185">Reference proteome</keyword>
<comment type="caution">
    <text evidence="7">The sequence shown here is derived from an EMBL/GenBank/DDBJ whole genome shotgun (WGS) entry which is preliminary data.</text>
</comment>
<dbReference type="InterPro" id="IPR017892">
    <property type="entry name" value="Pkinase_C"/>
</dbReference>
<dbReference type="AlphaFoldDB" id="A0AA35W5D1"/>
<dbReference type="PANTHER" id="PTHR24351">
    <property type="entry name" value="RIBOSOMAL PROTEIN S6 KINASE"/>
    <property type="match status" value="1"/>
</dbReference>
<evidence type="ECO:0000259" key="6">
    <source>
        <dbReference type="PROSITE" id="PS51285"/>
    </source>
</evidence>
<evidence type="ECO:0000256" key="1">
    <source>
        <dbReference type="ARBA" id="ARBA00022527"/>
    </source>
</evidence>
<protein>
    <submittedName>
        <fullName evidence="7">Serine/threonine-protein kinase N2</fullName>
    </submittedName>
</protein>
<dbReference type="InterPro" id="IPR000961">
    <property type="entry name" value="AGC-kinase_C"/>
</dbReference>
<proteinExistence type="predicted"/>
<dbReference type="Gene3D" id="1.10.510.10">
    <property type="entry name" value="Transferase(Phosphotransferase) domain 1"/>
    <property type="match status" value="1"/>
</dbReference>
<dbReference type="SMART" id="SM00133">
    <property type="entry name" value="S_TK_X"/>
    <property type="match status" value="1"/>
</dbReference>
<dbReference type="Proteomes" id="UP001174909">
    <property type="component" value="Unassembled WGS sequence"/>
</dbReference>
<feature type="non-terminal residue" evidence="7">
    <location>
        <position position="1"/>
    </location>
</feature>
<dbReference type="GO" id="GO:0005524">
    <property type="term" value="F:ATP binding"/>
    <property type="evidence" value="ECO:0007669"/>
    <property type="project" value="UniProtKB-KW"/>
</dbReference>
<accession>A0AA35W5D1</accession>
<feature type="domain" description="AGC-kinase C-terminal" evidence="6">
    <location>
        <begin position="21"/>
        <end position="86"/>
    </location>
</feature>
<evidence type="ECO:0000256" key="3">
    <source>
        <dbReference type="ARBA" id="ARBA00022741"/>
    </source>
</evidence>
<evidence type="ECO:0000313" key="8">
    <source>
        <dbReference type="Proteomes" id="UP001174909"/>
    </source>
</evidence>
<organism evidence="7 8">
    <name type="scientific">Geodia barretti</name>
    <name type="common">Barrett's horny sponge</name>
    <dbReference type="NCBI Taxonomy" id="519541"/>
    <lineage>
        <taxon>Eukaryota</taxon>
        <taxon>Metazoa</taxon>
        <taxon>Porifera</taxon>
        <taxon>Demospongiae</taxon>
        <taxon>Heteroscleromorpha</taxon>
        <taxon>Tetractinellida</taxon>
        <taxon>Astrophorina</taxon>
        <taxon>Geodiidae</taxon>
        <taxon>Geodia</taxon>
    </lineage>
</organism>
<gene>
    <name evidence="7" type="ORF">GBAR_LOCUS3802</name>
</gene>
<keyword evidence="5" id="KW-0067">ATP-binding</keyword>
<evidence type="ECO:0000313" key="7">
    <source>
        <dbReference type="EMBL" id="CAI8003942.1"/>
    </source>
</evidence>
<name>A0AA35W5D1_GEOBA</name>
<evidence type="ECO:0000256" key="5">
    <source>
        <dbReference type="ARBA" id="ARBA00022840"/>
    </source>
</evidence>
<keyword evidence="2" id="KW-0808">Transferase</keyword>
<dbReference type="Pfam" id="PF00433">
    <property type="entry name" value="Pkinase_C"/>
    <property type="match status" value="1"/>
</dbReference>
<keyword evidence="1" id="KW-0723">Serine/threonine-protein kinase</keyword>
<keyword evidence="4 7" id="KW-0418">Kinase</keyword>
<dbReference type="PROSITE" id="PS51285">
    <property type="entry name" value="AGC_KINASE_CTER"/>
    <property type="match status" value="1"/>
</dbReference>
<evidence type="ECO:0000256" key="4">
    <source>
        <dbReference type="ARBA" id="ARBA00022777"/>
    </source>
</evidence>
<dbReference type="InterPro" id="IPR011009">
    <property type="entry name" value="Kinase-like_dom_sf"/>
</dbReference>
<dbReference type="EMBL" id="CASHTH010000548">
    <property type="protein sequence ID" value="CAI8003942.1"/>
    <property type="molecule type" value="Genomic_DNA"/>
</dbReference>
<keyword evidence="3" id="KW-0547">Nucleotide-binding</keyword>
<dbReference type="Gene3D" id="3.30.200.20">
    <property type="entry name" value="Phosphorylase Kinase, domain 1"/>
    <property type="match status" value="1"/>
</dbReference>
<dbReference type="GO" id="GO:0004674">
    <property type="term" value="F:protein serine/threonine kinase activity"/>
    <property type="evidence" value="ECO:0007669"/>
    <property type="project" value="UniProtKB-KW"/>
</dbReference>
<sequence>SKRLGGGEGDAEEVKSHVFFESINWDDVYNKKITPPLVPFILSQTSTDYFEEEFTAENPQLTPPDESPLKDYGELFKDFDSVASDW</sequence>